<dbReference type="PANTHER" id="PTHR30486:SF6">
    <property type="entry name" value="TYPE IV PILUS RETRACTATION ATPASE PILT"/>
    <property type="match status" value="1"/>
</dbReference>
<dbReference type="AlphaFoldDB" id="A0A8J3HW80"/>
<proteinExistence type="inferred from homology"/>
<dbReference type="GO" id="GO:0016887">
    <property type="term" value="F:ATP hydrolysis activity"/>
    <property type="evidence" value="ECO:0007669"/>
    <property type="project" value="InterPro"/>
</dbReference>
<dbReference type="InterPro" id="IPR027417">
    <property type="entry name" value="P-loop_NTPase"/>
</dbReference>
<protein>
    <recommendedName>
        <fullName evidence="4">Bacterial type II secretion system protein E domain-containing protein</fullName>
    </recommendedName>
</protein>
<dbReference type="PANTHER" id="PTHR30486">
    <property type="entry name" value="TWITCHING MOTILITY PROTEIN PILT"/>
    <property type="match status" value="1"/>
</dbReference>
<dbReference type="InterPro" id="IPR050921">
    <property type="entry name" value="T4SS_GSP_E_ATPase"/>
</dbReference>
<keyword evidence="3" id="KW-1185">Reference proteome</keyword>
<evidence type="ECO:0008006" key="4">
    <source>
        <dbReference type="Google" id="ProtNLM"/>
    </source>
</evidence>
<gene>
    <name evidence="2" type="ORF">KSX_13190</name>
</gene>
<dbReference type="Gene3D" id="3.40.50.300">
    <property type="entry name" value="P-loop containing nucleotide triphosphate hydrolases"/>
    <property type="match status" value="2"/>
</dbReference>
<name>A0A8J3HW80_9CHLR</name>
<comment type="caution">
    <text evidence="2">The sequence shown here is derived from an EMBL/GenBank/DDBJ whole genome shotgun (WGS) entry which is preliminary data.</text>
</comment>
<accession>A0A8J3HW80</accession>
<evidence type="ECO:0000313" key="2">
    <source>
        <dbReference type="EMBL" id="GHO43156.1"/>
    </source>
</evidence>
<dbReference type="Proteomes" id="UP000612362">
    <property type="component" value="Unassembled WGS sequence"/>
</dbReference>
<sequence length="278" mass="31507">MFDPRDPYERYYWHYESRRPLSLAQIIALGSVDAKTVALIWLLLENGASLTVAGPTDPQPGVGKTTTLNALLQFLPEGTALAYMAGMYEDFAFTQIEGIDPATTYALCNEVSDHLPIYMWGRVARRYLSLPALGYHIATSVHADTIDEVMRMYTRTLRVGAENARRLGIVVNIGLVGRLYPPRRRWFSTHFIQPNVNPTNPEAVEPLPLSLWDQVDDSFLHADDKILDEIANWLHISRQQLKEEVLKRQKMLEEASQGSGIDQEEMFEAVAAFREQQA</sequence>
<organism evidence="2 3">
    <name type="scientific">Ktedonospora formicarum</name>
    <dbReference type="NCBI Taxonomy" id="2778364"/>
    <lineage>
        <taxon>Bacteria</taxon>
        <taxon>Bacillati</taxon>
        <taxon>Chloroflexota</taxon>
        <taxon>Ktedonobacteria</taxon>
        <taxon>Ktedonobacterales</taxon>
        <taxon>Ktedonobacteraceae</taxon>
        <taxon>Ktedonospora</taxon>
    </lineage>
</organism>
<dbReference type="EMBL" id="BNJF01000001">
    <property type="protein sequence ID" value="GHO43156.1"/>
    <property type="molecule type" value="Genomic_DNA"/>
</dbReference>
<dbReference type="SUPFAM" id="SSF52540">
    <property type="entry name" value="P-loop containing nucleoside triphosphate hydrolases"/>
    <property type="match status" value="1"/>
</dbReference>
<comment type="similarity">
    <text evidence="1">Belongs to the GSP E family.</text>
</comment>
<evidence type="ECO:0000256" key="1">
    <source>
        <dbReference type="ARBA" id="ARBA00006611"/>
    </source>
</evidence>
<reference evidence="2" key="1">
    <citation type="submission" date="2020-10" db="EMBL/GenBank/DDBJ databases">
        <title>Taxonomic study of unclassified bacteria belonging to the class Ktedonobacteria.</title>
        <authorList>
            <person name="Yabe S."/>
            <person name="Wang C.M."/>
            <person name="Zheng Y."/>
            <person name="Sakai Y."/>
            <person name="Cavaletti L."/>
            <person name="Monciardini P."/>
            <person name="Donadio S."/>
        </authorList>
    </citation>
    <scope>NUCLEOTIDE SEQUENCE</scope>
    <source>
        <strain evidence="2">SOSP1-1</strain>
    </source>
</reference>
<evidence type="ECO:0000313" key="3">
    <source>
        <dbReference type="Proteomes" id="UP000612362"/>
    </source>
</evidence>